<evidence type="ECO:0000256" key="5">
    <source>
        <dbReference type="ARBA" id="ARBA00022801"/>
    </source>
</evidence>
<dbReference type="GO" id="GO:0004252">
    <property type="term" value="F:serine-type endopeptidase activity"/>
    <property type="evidence" value="ECO:0007669"/>
    <property type="project" value="InterPro"/>
</dbReference>
<dbReference type="Pfam" id="PF10502">
    <property type="entry name" value="Peptidase_S26"/>
    <property type="match status" value="1"/>
</dbReference>
<dbReference type="GO" id="GO:0006465">
    <property type="term" value="P:signal peptide processing"/>
    <property type="evidence" value="ECO:0007669"/>
    <property type="project" value="InterPro"/>
</dbReference>
<dbReference type="PANTHER" id="PTHR43390:SF14">
    <property type="entry name" value="SIGNAL PEPTIDASE I"/>
    <property type="match status" value="1"/>
</dbReference>
<evidence type="ECO:0000259" key="9">
    <source>
        <dbReference type="Pfam" id="PF10502"/>
    </source>
</evidence>
<feature type="transmembrane region" description="Helical" evidence="7">
    <location>
        <begin position="68"/>
        <end position="90"/>
    </location>
</feature>
<dbReference type="InterPro" id="IPR019533">
    <property type="entry name" value="Peptidase_S26"/>
</dbReference>
<evidence type="ECO:0000256" key="7">
    <source>
        <dbReference type="RuleBase" id="RU003993"/>
    </source>
</evidence>
<name>A0A9X3UQD3_9HYPH</name>
<feature type="domain" description="Peptidase S26" evidence="9">
    <location>
        <begin position="71"/>
        <end position="271"/>
    </location>
</feature>
<comment type="catalytic activity">
    <reaction evidence="1 7">
        <text>Cleavage of hydrophobic, N-terminal signal or leader sequences from secreted and periplasmic proteins.</text>
        <dbReference type="EC" id="3.4.21.89"/>
    </reaction>
</comment>
<dbReference type="InterPro" id="IPR000223">
    <property type="entry name" value="Pept_S26A_signal_pept_1"/>
</dbReference>
<accession>A0A9X3UQD3</accession>
<evidence type="ECO:0000256" key="4">
    <source>
        <dbReference type="ARBA" id="ARBA00022670"/>
    </source>
</evidence>
<dbReference type="Proteomes" id="UP001151234">
    <property type="component" value="Unassembled WGS sequence"/>
</dbReference>
<dbReference type="InterPro" id="IPR019756">
    <property type="entry name" value="Pept_S26A_signal_pept_1_Ser-AS"/>
</dbReference>
<gene>
    <name evidence="10" type="primary">lepB</name>
    <name evidence="10" type="ORF">OQ273_21935</name>
</gene>
<comment type="caution">
    <text evidence="10">The sequence shown here is derived from an EMBL/GenBank/DDBJ whole genome shotgun (WGS) entry which is preliminary data.</text>
</comment>
<dbReference type="InterPro" id="IPR019757">
    <property type="entry name" value="Pept_S26A_signal_pept_1_Lys-AS"/>
</dbReference>
<keyword evidence="7" id="KW-0472">Membrane</keyword>
<dbReference type="PROSITE" id="PS00760">
    <property type="entry name" value="SPASE_I_2"/>
    <property type="match status" value="1"/>
</dbReference>
<comment type="subcellular location">
    <subcellularLocation>
        <location evidence="8">Membrane</location>
        <topology evidence="8">Single-pass type II membrane protein</topology>
    </subcellularLocation>
</comment>
<feature type="active site" evidence="6">
    <location>
        <position position="161"/>
    </location>
</feature>
<feature type="active site" evidence="6">
    <location>
        <position position="100"/>
    </location>
</feature>
<reference evidence="10" key="1">
    <citation type="submission" date="2022-11" db="EMBL/GenBank/DDBJ databases">
        <title>Draft genome sequence of Hoeflea poritis E7-10 and Hoeflea prorocentri PM5-8, separated from scleractinian coral Porites lutea and marine dinoflagellate.</title>
        <authorList>
            <person name="Zhang G."/>
            <person name="Wei Q."/>
            <person name="Cai L."/>
        </authorList>
    </citation>
    <scope>NUCLEOTIDE SEQUENCE</scope>
    <source>
        <strain evidence="10">PM5-8</strain>
    </source>
</reference>
<keyword evidence="7" id="KW-1133">Transmembrane helix</keyword>
<evidence type="ECO:0000313" key="10">
    <source>
        <dbReference type="EMBL" id="MDA5401249.1"/>
    </source>
</evidence>
<sequence length="288" mass="32477">MRFAAVVAFAMAALYFFFYFDFAALPKLPVQIVGNYPLIFFMGFSVVSIGITLWLRPTSLPHRLYSRWWMVFLCVLVISIIPPALVRALIYQPFSTPGGSMVPTLVPGDRLFADKLAYGYGPYSFPFSDVLFGSRPWPDNLNRGDIVVFRLPQDPQTSYIKRVIGLPGDTVQMVDGYTILNGVRLSQEKMSDYLYDGTTGIARYRETLPFGRSYTILNLYDNTELDNTPEFEVPDNSFFVLGDNRDNSLDSRLSMGMIPIDNLAGKAVWIYANSGGDLDRARQDLSEN</sequence>
<keyword evidence="4 7" id="KW-0645">Protease</keyword>
<dbReference type="SUPFAM" id="SSF51306">
    <property type="entry name" value="LexA/Signal peptidase"/>
    <property type="match status" value="1"/>
</dbReference>
<evidence type="ECO:0000256" key="8">
    <source>
        <dbReference type="RuleBase" id="RU362042"/>
    </source>
</evidence>
<dbReference type="InterPro" id="IPR019758">
    <property type="entry name" value="Pept_S26A_signal_pept_1_CS"/>
</dbReference>
<keyword evidence="11" id="KW-1185">Reference proteome</keyword>
<keyword evidence="7" id="KW-0812">Transmembrane</keyword>
<dbReference type="EC" id="3.4.21.89" evidence="2 7"/>
<protein>
    <recommendedName>
        <fullName evidence="3 7">Signal peptidase I</fullName>
        <ecNumber evidence="2 7">3.4.21.89</ecNumber>
    </recommendedName>
</protein>
<dbReference type="PRINTS" id="PR00727">
    <property type="entry name" value="LEADERPTASE"/>
</dbReference>
<evidence type="ECO:0000256" key="6">
    <source>
        <dbReference type="PIRSR" id="PIRSR600223-1"/>
    </source>
</evidence>
<dbReference type="PROSITE" id="PS00501">
    <property type="entry name" value="SPASE_I_1"/>
    <property type="match status" value="1"/>
</dbReference>
<dbReference type="GO" id="GO:0016020">
    <property type="term" value="C:membrane"/>
    <property type="evidence" value="ECO:0007669"/>
    <property type="project" value="UniProtKB-SubCell"/>
</dbReference>
<dbReference type="AlphaFoldDB" id="A0A9X3UQD3"/>
<dbReference type="GO" id="GO:0009003">
    <property type="term" value="F:signal peptidase activity"/>
    <property type="evidence" value="ECO:0007669"/>
    <property type="project" value="UniProtKB-EC"/>
</dbReference>
<evidence type="ECO:0000313" key="11">
    <source>
        <dbReference type="Proteomes" id="UP001151234"/>
    </source>
</evidence>
<dbReference type="PANTHER" id="PTHR43390">
    <property type="entry name" value="SIGNAL PEPTIDASE I"/>
    <property type="match status" value="1"/>
</dbReference>
<evidence type="ECO:0000256" key="3">
    <source>
        <dbReference type="ARBA" id="ARBA00019232"/>
    </source>
</evidence>
<feature type="transmembrane region" description="Helical" evidence="7">
    <location>
        <begin position="36"/>
        <end position="56"/>
    </location>
</feature>
<evidence type="ECO:0000256" key="2">
    <source>
        <dbReference type="ARBA" id="ARBA00013208"/>
    </source>
</evidence>
<comment type="caution">
    <text evidence="8">Lacks conserved residue(s) required for the propagation of feature annotation.</text>
</comment>
<proteinExistence type="inferred from homology"/>
<dbReference type="PROSITE" id="PS00761">
    <property type="entry name" value="SPASE_I_3"/>
    <property type="match status" value="1"/>
</dbReference>
<dbReference type="RefSeq" id="WP_267993243.1">
    <property type="nucleotide sequence ID" value="NZ_JAPJZI010000002.1"/>
</dbReference>
<dbReference type="Gene3D" id="2.10.109.10">
    <property type="entry name" value="Umud Fragment, subunit A"/>
    <property type="match status" value="1"/>
</dbReference>
<comment type="similarity">
    <text evidence="8">Belongs to the peptidase S26 family.</text>
</comment>
<keyword evidence="5 7" id="KW-0378">Hydrolase</keyword>
<dbReference type="EMBL" id="JAPJZI010000002">
    <property type="protein sequence ID" value="MDA5401249.1"/>
    <property type="molecule type" value="Genomic_DNA"/>
</dbReference>
<dbReference type="InterPro" id="IPR036286">
    <property type="entry name" value="LexA/Signal_pep-like_sf"/>
</dbReference>
<organism evidence="10 11">
    <name type="scientific">Hoeflea prorocentri</name>
    <dbReference type="NCBI Taxonomy" id="1922333"/>
    <lineage>
        <taxon>Bacteria</taxon>
        <taxon>Pseudomonadati</taxon>
        <taxon>Pseudomonadota</taxon>
        <taxon>Alphaproteobacteria</taxon>
        <taxon>Hyphomicrobiales</taxon>
        <taxon>Rhizobiaceae</taxon>
        <taxon>Hoeflea</taxon>
    </lineage>
</organism>
<evidence type="ECO:0000256" key="1">
    <source>
        <dbReference type="ARBA" id="ARBA00000677"/>
    </source>
</evidence>
<dbReference type="NCBIfam" id="TIGR02227">
    <property type="entry name" value="sigpep_I_bact"/>
    <property type="match status" value="1"/>
</dbReference>
<dbReference type="CDD" id="cd06530">
    <property type="entry name" value="S26_SPase_I"/>
    <property type="match status" value="1"/>
</dbReference>